<evidence type="ECO:0000256" key="2">
    <source>
        <dbReference type="ARBA" id="ARBA00022729"/>
    </source>
</evidence>
<dbReference type="Gene3D" id="2.60.40.1180">
    <property type="entry name" value="Golgi alpha-mannosidase II"/>
    <property type="match status" value="1"/>
</dbReference>
<dbReference type="Pfam" id="PF00128">
    <property type="entry name" value="Alpha-amylase"/>
    <property type="match status" value="1"/>
</dbReference>
<dbReference type="SUPFAM" id="SSF49452">
    <property type="entry name" value="Starch-binding domain-like"/>
    <property type="match status" value="2"/>
</dbReference>
<dbReference type="CDD" id="cd02860">
    <property type="entry name" value="E_set_Pullulanase"/>
    <property type="match status" value="1"/>
</dbReference>
<comment type="catalytic activity">
    <reaction evidence="6">
        <text>Hydrolysis of (1-&gt;6)-alpha-D-glucosidic linkages in pullulan, amylopectin and glycogen, and in the alpha- and beta-limit dextrins of amylopectin and glycogen.</text>
        <dbReference type="EC" id="3.2.1.41"/>
    </reaction>
</comment>
<dbReference type="EC" id="3.2.1.41" evidence="7"/>
<dbReference type="InterPro" id="IPR004193">
    <property type="entry name" value="Glyco_hydro_13_N"/>
</dbReference>
<dbReference type="InterPro" id="IPR013783">
    <property type="entry name" value="Ig-like_fold"/>
</dbReference>
<dbReference type="CDD" id="cd10315">
    <property type="entry name" value="CBM41_pullulanase"/>
    <property type="match status" value="2"/>
</dbReference>
<proteinExistence type="inferred from homology"/>
<evidence type="ECO:0000256" key="1">
    <source>
        <dbReference type="ARBA" id="ARBA00008061"/>
    </source>
</evidence>
<evidence type="ECO:0000259" key="11">
    <source>
        <dbReference type="SMART" id="SM00642"/>
    </source>
</evidence>
<evidence type="ECO:0000256" key="3">
    <source>
        <dbReference type="ARBA" id="ARBA00022801"/>
    </source>
</evidence>
<dbReference type="InterPro" id="IPR017853">
    <property type="entry name" value="GH"/>
</dbReference>
<dbReference type="Gene3D" id="2.60.40.10">
    <property type="entry name" value="Immunoglobulins"/>
    <property type="match status" value="1"/>
</dbReference>
<dbReference type="GO" id="GO:0030246">
    <property type="term" value="F:carbohydrate binding"/>
    <property type="evidence" value="ECO:0007669"/>
    <property type="project" value="InterPro"/>
</dbReference>
<feature type="chain" id="PRO_5038397817" description="pullulanase" evidence="10">
    <location>
        <begin position="27"/>
        <end position="1305"/>
    </location>
</feature>
<evidence type="ECO:0000313" key="13">
    <source>
        <dbReference type="Proteomes" id="UP000248066"/>
    </source>
</evidence>
<dbReference type="InterPro" id="IPR013780">
    <property type="entry name" value="Glyco_hydro_b"/>
</dbReference>
<dbReference type="SMART" id="SM00642">
    <property type="entry name" value="Aamy"/>
    <property type="match status" value="1"/>
</dbReference>
<dbReference type="GO" id="GO:0005975">
    <property type="term" value="P:carbohydrate metabolic process"/>
    <property type="evidence" value="ECO:0007669"/>
    <property type="project" value="InterPro"/>
</dbReference>
<dbReference type="InterPro" id="IPR049117">
    <property type="entry name" value="pulA_all-beta"/>
</dbReference>
<dbReference type="InterPro" id="IPR014756">
    <property type="entry name" value="Ig_E-set"/>
</dbReference>
<feature type="signal peptide" evidence="10">
    <location>
        <begin position="1"/>
        <end position="26"/>
    </location>
</feature>
<dbReference type="Gene3D" id="3.40.50.12090">
    <property type="match status" value="2"/>
</dbReference>
<dbReference type="SUPFAM" id="SSF51445">
    <property type="entry name" value="(Trans)glycosidases"/>
    <property type="match status" value="1"/>
</dbReference>
<dbReference type="PANTHER" id="PTHR43002">
    <property type="entry name" value="GLYCOGEN DEBRANCHING ENZYME"/>
    <property type="match status" value="1"/>
</dbReference>
<evidence type="ECO:0000256" key="9">
    <source>
        <dbReference type="ARBA" id="ARBA00031076"/>
    </source>
</evidence>
<dbReference type="Pfam" id="PF04122">
    <property type="entry name" value="CW_binding_2"/>
    <property type="match status" value="3"/>
</dbReference>
<dbReference type="InterPro" id="IPR011840">
    <property type="entry name" value="PulA_typeI"/>
</dbReference>
<comment type="similarity">
    <text evidence="1">Belongs to the glycosyl hydrolase 13 family.</text>
</comment>
<dbReference type="InterPro" id="IPR006047">
    <property type="entry name" value="GH13_cat_dom"/>
</dbReference>
<dbReference type="NCBIfam" id="TIGR02104">
    <property type="entry name" value="pulA_typeI"/>
    <property type="match status" value="1"/>
</dbReference>
<feature type="domain" description="Glycosyl hydrolase family 13 catalytic" evidence="11">
    <location>
        <begin position="534"/>
        <end position="905"/>
    </location>
</feature>
<dbReference type="SUPFAM" id="SSF81296">
    <property type="entry name" value="E set domains"/>
    <property type="match status" value="1"/>
</dbReference>
<evidence type="ECO:0000313" key="12">
    <source>
        <dbReference type="EMBL" id="PYZ95867.1"/>
    </source>
</evidence>
<evidence type="ECO:0000256" key="7">
    <source>
        <dbReference type="ARBA" id="ARBA00024062"/>
    </source>
</evidence>
<reference evidence="12 13" key="1">
    <citation type="submission" date="2017-10" db="EMBL/GenBank/DDBJ databases">
        <title>Bacillus sp. nov., a halophilic bacterium isolated from a Yangshapao Lake.</title>
        <authorList>
            <person name="Wang H."/>
        </authorList>
    </citation>
    <scope>NUCLEOTIDE SEQUENCE [LARGE SCALE GENOMIC DNA]</scope>
    <source>
        <strain evidence="12 13">YSP-3</strain>
    </source>
</reference>
<name>A0A2W0H3W5_9BACI</name>
<dbReference type="InterPro" id="IPR007253">
    <property type="entry name" value="Cell_wall-bd_2"/>
</dbReference>
<accession>A0A2W0H3W5</accession>
<protein>
    <recommendedName>
        <fullName evidence="7">pullulanase</fullName>
        <ecNumber evidence="7">3.2.1.41</ecNumber>
    </recommendedName>
    <alternativeName>
        <fullName evidence="8">Alpha-dextrin endo-1,6-alpha-glucosidase</fullName>
    </alternativeName>
    <alternativeName>
        <fullName evidence="9">Pullulan 6-glucanohydrolase</fullName>
    </alternativeName>
</protein>
<evidence type="ECO:0000256" key="5">
    <source>
        <dbReference type="ARBA" id="ARBA00023295"/>
    </source>
</evidence>
<keyword evidence="2 10" id="KW-0732">Signal</keyword>
<evidence type="ECO:0000256" key="4">
    <source>
        <dbReference type="ARBA" id="ARBA00022837"/>
    </source>
</evidence>
<dbReference type="GO" id="GO:0051060">
    <property type="term" value="F:pullulanase activity"/>
    <property type="evidence" value="ECO:0007669"/>
    <property type="project" value="UniProtKB-EC"/>
</dbReference>
<evidence type="ECO:0000256" key="10">
    <source>
        <dbReference type="SAM" id="SignalP"/>
    </source>
</evidence>
<dbReference type="Pfam" id="PF02922">
    <property type="entry name" value="CBM_48"/>
    <property type="match status" value="1"/>
</dbReference>
<dbReference type="Gene3D" id="3.20.20.80">
    <property type="entry name" value="Glycosidases"/>
    <property type="match status" value="1"/>
</dbReference>
<dbReference type="InterPro" id="IPR013784">
    <property type="entry name" value="Carb-bd-like_fold"/>
</dbReference>
<dbReference type="InterPro" id="IPR005323">
    <property type="entry name" value="CBM41_pullulanase"/>
</dbReference>
<sequence>MKNGIKTGFAMVMAMLLLFSTVFSMANVQTFAQGQDATGDDNQVYTKVTIHFAPEDDDTRDWNLWVWGEGEEGAVHHFTGEDAFGKVAEVELEGAHNNIGFIIRTDGWEDRAHDGDLWIEDIRDEANEEVWVEYGSSTVHYEPPYGEYREFPEFDEIDVTLNYYRYDGNYEGWNLWTWADGADGTSIDFTEETDFGVQANYTLSDLDDASEVGFIVRRSTEDDDWAEQEFGDRYIRWIEEDGSVEVWIAQGQKRVFYDTRYIDSTPRVVRNSIEKMDEIVYETNFPFPLENHGIELFERETDEDGEETLTEVPIEEVAPYDGESFDQTNKVRIQTEEELDLTSVYVIDNPGFSRSTVTTGAVVRTDGFDEMYFYDGDDLGNTYSEDGTDFRVWAPTASEAKLVTYTMDDFDWDNNQWNNGTEYPMDAAESGTWTGHLEGDQHGTFYTYKVKIGDNWNEAVDPYVRSVGINGDVGAVVDLDRTNPEGWHEHETPDLDKRTDAIIYELHVRDLSIHPESGIEEKGKYLGVTEEGTRYTDEDGNEFNTGLDHIKDMGVTHVQFLPIYSYNSIDERRLDEPQFNWGYDPKNFNAPEGSYSTDPTDPVARVKELKTMIQTLHENDLRVIMDVVYNHMYAVGPSNFNQLVPGYYYRYNEDGSLANGTGVGNDTASERKMMNKFITDSVEYWADEYRLDGYRFDLMGIHDVDTMNDVRSVVDEIDENFIVLGEGWDLNTPIPDEDKANQNNASQMPRIGHFNDHIRDALKGHVFDEQSRGFVSGLEGQETGIQEGIAGGIDYSDAINSFTDEPEQAITYVESHDNHTLWDKLEISVPDDDEETRIQRHRLAQSIVLTSQGIPFVHAGLEFMRTKDGHPNSYEAPDEINRLDWERRAEFDEHVEYTKGLIELRHANPALRMDTADEIRERLVFHEGSDDIVSFSIFDDYSDQEKYLFVAHNGNLEERTVQLPADSEWRVLVDGVTAGTDVLDTIDGQEVTVPALSSVVLETDAEFADGSRISGENRYETAVEVSKAGWNIADTIVIASGTDFPDALAGAPLAYELDAPILLAGSGDELPAVTAAEADRLGAEHAVILGGNAAVSEGVEAQLESLGLTVERIAGENRYDTAARISDRLENRGDKTFLVRANDYPDALTAASFAAQNGYPILLSGSYSIDNQTWRALGGGSEVFVIGGESVISEDVVERIDRVSRYTATRIAGENRYDTSREVIDHFNPRMQEVYVSSGVNFPDALTGSVLAAKEGKPVVLAGSTRVNEATEAIFTENNVRGFNVIGGPAAVSDDVVNTLLQAIE</sequence>
<keyword evidence="4" id="KW-0106">Calcium</keyword>
<keyword evidence="3" id="KW-0378">Hydrolase</keyword>
<dbReference type="EMBL" id="PDOF01000003">
    <property type="protein sequence ID" value="PYZ95867.1"/>
    <property type="molecule type" value="Genomic_DNA"/>
</dbReference>
<dbReference type="Gene3D" id="2.60.40.2320">
    <property type="match status" value="1"/>
</dbReference>
<dbReference type="Pfam" id="PF21653">
    <property type="entry name" value="pulA_all-beta"/>
    <property type="match status" value="1"/>
</dbReference>
<comment type="caution">
    <text evidence="12">The sequence shown here is derived from an EMBL/GenBank/DDBJ whole genome shotgun (WGS) entry which is preliminary data.</text>
</comment>
<keyword evidence="13" id="KW-1185">Reference proteome</keyword>
<evidence type="ECO:0000256" key="6">
    <source>
        <dbReference type="ARBA" id="ARBA00023965"/>
    </source>
</evidence>
<dbReference type="Pfam" id="PF03714">
    <property type="entry name" value="PUD"/>
    <property type="match status" value="2"/>
</dbReference>
<organism evidence="12 13">
    <name type="scientific">Alteribacter lacisalsi</name>
    <dbReference type="NCBI Taxonomy" id="2045244"/>
    <lineage>
        <taxon>Bacteria</taxon>
        <taxon>Bacillati</taxon>
        <taxon>Bacillota</taxon>
        <taxon>Bacilli</taxon>
        <taxon>Bacillales</taxon>
        <taxon>Bacillaceae</taxon>
        <taxon>Alteribacter</taxon>
    </lineage>
</organism>
<dbReference type="Proteomes" id="UP000248066">
    <property type="component" value="Unassembled WGS sequence"/>
</dbReference>
<dbReference type="CDD" id="cd11341">
    <property type="entry name" value="AmyAc_Pullulanase_LD-like"/>
    <property type="match status" value="1"/>
</dbReference>
<gene>
    <name evidence="12" type="primary">pulA</name>
    <name evidence="12" type="ORF">CR205_15915</name>
</gene>
<evidence type="ECO:0000256" key="8">
    <source>
        <dbReference type="ARBA" id="ARBA00029618"/>
    </source>
</evidence>
<dbReference type="Gene3D" id="2.60.40.1110">
    <property type="match status" value="2"/>
</dbReference>
<dbReference type="OrthoDB" id="9761875at2"/>
<keyword evidence="5" id="KW-0326">Glycosidase</keyword>